<sequence length="214" mass="23862">MNAPSQLKTTPSQHVSSLPSKNFDSCPKYSLPSSFSHLSPDEAPIQSIQHYVGGHIAIIATPEDEDFNSSDVEILEISTSKSRQIGKASLEIILAHAEEDRILRKRREKTLSYYAPAPTTQQMVDFASELTVSYSPKPTSTGAHLIRFFDTMSRRLSGRGPSGRLSLTTLRGGLKHLTHWYAFPFNGWHLSSTEQVRLRRVSIPRASQIRTLNG</sequence>
<evidence type="ECO:0000313" key="3">
    <source>
        <dbReference type="Proteomes" id="UP000738349"/>
    </source>
</evidence>
<proteinExistence type="predicted"/>
<dbReference type="Proteomes" id="UP000738349">
    <property type="component" value="Unassembled WGS sequence"/>
</dbReference>
<organism evidence="2 3">
    <name type="scientific">Dactylonectria macrodidyma</name>
    <dbReference type="NCBI Taxonomy" id="307937"/>
    <lineage>
        <taxon>Eukaryota</taxon>
        <taxon>Fungi</taxon>
        <taxon>Dikarya</taxon>
        <taxon>Ascomycota</taxon>
        <taxon>Pezizomycotina</taxon>
        <taxon>Sordariomycetes</taxon>
        <taxon>Hypocreomycetidae</taxon>
        <taxon>Hypocreales</taxon>
        <taxon>Nectriaceae</taxon>
        <taxon>Dactylonectria</taxon>
    </lineage>
</organism>
<keyword evidence="3" id="KW-1185">Reference proteome</keyword>
<evidence type="ECO:0000313" key="2">
    <source>
        <dbReference type="EMBL" id="KAH7161371.1"/>
    </source>
</evidence>
<feature type="region of interest" description="Disordered" evidence="1">
    <location>
        <begin position="1"/>
        <end position="22"/>
    </location>
</feature>
<accession>A0A9P9FGI0</accession>
<dbReference type="AlphaFoldDB" id="A0A9P9FGI0"/>
<gene>
    <name evidence="2" type="ORF">EDB81DRAFT_924773</name>
</gene>
<reference evidence="2" key="1">
    <citation type="journal article" date="2021" name="Nat. Commun.">
        <title>Genetic determinants of endophytism in the Arabidopsis root mycobiome.</title>
        <authorList>
            <person name="Mesny F."/>
            <person name="Miyauchi S."/>
            <person name="Thiergart T."/>
            <person name="Pickel B."/>
            <person name="Atanasova L."/>
            <person name="Karlsson M."/>
            <person name="Huettel B."/>
            <person name="Barry K.W."/>
            <person name="Haridas S."/>
            <person name="Chen C."/>
            <person name="Bauer D."/>
            <person name="Andreopoulos W."/>
            <person name="Pangilinan J."/>
            <person name="LaButti K."/>
            <person name="Riley R."/>
            <person name="Lipzen A."/>
            <person name="Clum A."/>
            <person name="Drula E."/>
            <person name="Henrissat B."/>
            <person name="Kohler A."/>
            <person name="Grigoriev I.V."/>
            <person name="Martin F.M."/>
            <person name="Hacquard S."/>
        </authorList>
    </citation>
    <scope>NUCLEOTIDE SEQUENCE</scope>
    <source>
        <strain evidence="2">MPI-CAGE-AT-0147</strain>
    </source>
</reference>
<comment type="caution">
    <text evidence="2">The sequence shown here is derived from an EMBL/GenBank/DDBJ whole genome shotgun (WGS) entry which is preliminary data.</text>
</comment>
<protein>
    <submittedName>
        <fullName evidence="2">Uncharacterized protein</fullName>
    </submittedName>
</protein>
<evidence type="ECO:0000256" key="1">
    <source>
        <dbReference type="SAM" id="MobiDB-lite"/>
    </source>
</evidence>
<name>A0A9P9FGI0_9HYPO</name>
<dbReference type="EMBL" id="JAGMUV010000004">
    <property type="protein sequence ID" value="KAH7161371.1"/>
    <property type="molecule type" value="Genomic_DNA"/>
</dbReference>